<organism evidence="1 2">
    <name type="scientific">Thermobacillus xylanilyticus</name>
    <dbReference type="NCBI Taxonomy" id="76633"/>
    <lineage>
        <taxon>Bacteria</taxon>
        <taxon>Bacillati</taxon>
        <taxon>Bacillota</taxon>
        <taxon>Bacilli</taxon>
        <taxon>Bacillales</taxon>
        <taxon>Paenibacillaceae</taxon>
        <taxon>Thermobacillus</taxon>
    </lineage>
</organism>
<dbReference type="Proteomes" id="UP000681526">
    <property type="component" value="Unassembled WGS sequence"/>
</dbReference>
<keyword evidence="2" id="KW-1185">Reference proteome</keyword>
<proteinExistence type="predicted"/>
<evidence type="ECO:0000313" key="1">
    <source>
        <dbReference type="EMBL" id="CAG5091805.1"/>
    </source>
</evidence>
<sequence>MPHVYVILTDTGTLFSRSIRCWTGKPLNHASLALDPDLDEVYSFGRLHPNNPLRAGFVREQVWGSLIREASRYTPCAIYRCRLGRTSYAKLLSELDRFRRESSRYGYNLAGLFAVAAGVEWCRPDKFFCSQFVAHLFASAGAPLTRKPPALTQPCDLESSPRLELVYRGDLREYCTHWSRIAASGSVVHTAPLPFAVRATKLS</sequence>
<dbReference type="SUPFAM" id="SSF54001">
    <property type="entry name" value="Cysteine proteinases"/>
    <property type="match status" value="1"/>
</dbReference>
<reference evidence="1 2" key="1">
    <citation type="submission" date="2021-04" db="EMBL/GenBank/DDBJ databases">
        <authorList>
            <person name="Rakotoarivonina H."/>
        </authorList>
    </citation>
    <scope>NUCLEOTIDE SEQUENCE [LARGE SCALE GENOMIC DNA]</scope>
    <source>
        <strain evidence="1 2">XE</strain>
    </source>
</reference>
<accession>A0ABM8V7V8</accession>
<dbReference type="EMBL" id="CAJRAY010000083">
    <property type="protein sequence ID" value="CAG5091805.1"/>
    <property type="molecule type" value="Genomic_DNA"/>
</dbReference>
<name>A0ABM8V7V8_THEXY</name>
<comment type="caution">
    <text evidence="1">The sequence shown here is derived from an EMBL/GenBank/DDBJ whole genome shotgun (WGS) entry which is preliminary data.</text>
</comment>
<dbReference type="InterPro" id="IPR038765">
    <property type="entry name" value="Papain-like_cys_pep_sf"/>
</dbReference>
<dbReference type="RefSeq" id="WP_213485853.1">
    <property type="nucleotide sequence ID" value="NZ_CAJRAY010000083.1"/>
</dbReference>
<gene>
    <name evidence="1" type="primary">txxe 3370</name>
    <name evidence="1" type="ORF">TXXE_16490</name>
</gene>
<protein>
    <submittedName>
        <fullName evidence="1">Uncharacterized protein</fullName>
    </submittedName>
</protein>
<evidence type="ECO:0000313" key="2">
    <source>
        <dbReference type="Proteomes" id="UP000681526"/>
    </source>
</evidence>
<dbReference type="Gene3D" id="3.90.1720.10">
    <property type="entry name" value="endopeptidase domain like (from Nostoc punctiforme)"/>
    <property type="match status" value="1"/>
</dbReference>